<dbReference type="OrthoDB" id="5861260at2759"/>
<dbReference type="InterPro" id="IPR004841">
    <property type="entry name" value="AA-permease/SLC12A_dom"/>
</dbReference>
<dbReference type="Gene3D" id="1.20.1740.10">
    <property type="entry name" value="Amino acid/polyamine transporter I"/>
    <property type="match status" value="2"/>
</dbReference>
<dbReference type="GO" id="GO:0006884">
    <property type="term" value="P:cell volume homeostasis"/>
    <property type="evidence" value="ECO:0007669"/>
    <property type="project" value="TreeGrafter"/>
</dbReference>
<proteinExistence type="predicted"/>
<feature type="transmembrane region" description="Helical" evidence="5">
    <location>
        <begin position="272"/>
        <end position="292"/>
    </location>
</feature>
<keyword evidence="8" id="KW-1185">Reference proteome</keyword>
<feature type="transmembrane region" description="Helical" evidence="5">
    <location>
        <begin position="304"/>
        <end position="324"/>
    </location>
</feature>
<dbReference type="GO" id="GO:0055075">
    <property type="term" value="P:potassium ion homeostasis"/>
    <property type="evidence" value="ECO:0007669"/>
    <property type="project" value="TreeGrafter"/>
</dbReference>
<reference evidence="7 8" key="1">
    <citation type="submission" date="2018-11" db="EMBL/GenBank/DDBJ databases">
        <authorList>
            <consortium name="Pathogen Informatics"/>
        </authorList>
    </citation>
    <scope>NUCLEOTIDE SEQUENCE [LARGE SCALE GENOMIC DNA]</scope>
</reference>
<sequence length="699" mass="77176">MVCLAKTIFCLSERSSMTSRLQIAGSEEGDNAETSAEIKSGTNLEGACSAVGGGATVVCTRYQETVRASDDILLSDHRKWGWPHVFVRCLQNMLGVIIFIRIAWITGEVGLGMTIGFIILSFLVSFLTSMSVAAISTEQRVGFFATLSKYSSPAVAAALSVLYVCSNVIAFAAYVVALSETLVNFLRNAGFAMVDGSVNDMRIFSAVFCAAVLAVAVIRSTDYFRIRTVMLALVVTAVLMQFVGLLLPSFIIERRLNSTAFKISDYNPYDEKAMGFVVYFPAVTCVFAGLTIRGSFQRKRDSIFQGSALALVVSSVVYMVSAILEAHFTSTSDLVLAHITSPHHKLHSMDVGKSPGLVPGWDKLGRGFGRERSPRIAFAVIAAVGVGLSMIGEFNIIVSIMTIYFLTTFSIFNYAVFMATLKSEKPAYRWYFRWLSLLSSLLCIHIMLAVSWKITNAAIFTYLKFYVFIKWEQSGRDFGNFNEALLFTEIKVGRKLVGSSFSNTLKGLRNMGRETDFGYKPQVLLLCGNPAARPALVDFANNIIMGRSLLICGFVIPVDEQTWLWGDDVNAKIREKKSLYYVFLGEKTAKNRHKYQNAKKAAKKTVAVARATHYDDVYRKLKSRVSGICANLLIPSKTPYRQTEDIELFLMRATIFGKTAKKERKKERPHILNVGVALSGCVIAAPLSYTAGFSVGQIH</sequence>
<keyword evidence="3 5" id="KW-1133">Transmembrane helix</keyword>
<evidence type="ECO:0000256" key="4">
    <source>
        <dbReference type="ARBA" id="ARBA00023136"/>
    </source>
</evidence>
<dbReference type="InterPro" id="IPR004842">
    <property type="entry name" value="SLC12A_fam"/>
</dbReference>
<dbReference type="EMBL" id="UZAH01028903">
    <property type="protein sequence ID" value="VDP03066.1"/>
    <property type="molecule type" value="Genomic_DNA"/>
</dbReference>
<name>A0A3P8E7A7_HELPZ</name>
<feature type="transmembrane region" description="Helical" evidence="5">
    <location>
        <begin position="201"/>
        <end position="218"/>
    </location>
</feature>
<feature type="transmembrane region" description="Helical" evidence="5">
    <location>
        <begin position="671"/>
        <end position="689"/>
    </location>
</feature>
<feature type="transmembrane region" description="Helical" evidence="5">
    <location>
        <begin position="230"/>
        <end position="252"/>
    </location>
</feature>
<feature type="transmembrane region" description="Helical" evidence="5">
    <location>
        <begin position="401"/>
        <end position="419"/>
    </location>
</feature>
<gene>
    <name evidence="7" type="ORF">HPBE_LOCUS15531</name>
</gene>
<dbReference type="GO" id="GO:1990573">
    <property type="term" value="P:potassium ion import across plasma membrane"/>
    <property type="evidence" value="ECO:0007669"/>
    <property type="project" value="TreeGrafter"/>
</dbReference>
<dbReference type="GO" id="GO:0016020">
    <property type="term" value="C:membrane"/>
    <property type="evidence" value="ECO:0007669"/>
    <property type="project" value="UniProtKB-SubCell"/>
</dbReference>
<dbReference type="AlphaFoldDB" id="A0A3P8E7A7"/>
<feature type="transmembrane region" description="Helical" evidence="5">
    <location>
        <begin position="376"/>
        <end position="394"/>
    </location>
</feature>
<reference evidence="9" key="2">
    <citation type="submission" date="2019-09" db="UniProtKB">
        <authorList>
            <consortium name="WormBaseParasite"/>
        </authorList>
    </citation>
    <scope>IDENTIFICATION</scope>
</reference>
<evidence type="ECO:0000256" key="1">
    <source>
        <dbReference type="ARBA" id="ARBA00004141"/>
    </source>
</evidence>
<organism evidence="7">
    <name type="scientific">Heligmosomoides polygyrus</name>
    <name type="common">Parasitic roundworm</name>
    <dbReference type="NCBI Taxonomy" id="6339"/>
    <lineage>
        <taxon>Eukaryota</taxon>
        <taxon>Metazoa</taxon>
        <taxon>Ecdysozoa</taxon>
        <taxon>Nematoda</taxon>
        <taxon>Chromadorea</taxon>
        <taxon>Rhabditida</taxon>
        <taxon>Rhabditina</taxon>
        <taxon>Rhabditomorpha</taxon>
        <taxon>Strongyloidea</taxon>
        <taxon>Heligmosomidae</taxon>
        <taxon>Heligmosomoides</taxon>
    </lineage>
</organism>
<dbReference type="Pfam" id="PF00324">
    <property type="entry name" value="AA_permease"/>
    <property type="match status" value="1"/>
</dbReference>
<keyword evidence="2 5" id="KW-0812">Transmembrane</keyword>
<evidence type="ECO:0000313" key="7">
    <source>
        <dbReference type="EMBL" id="VDP03066.1"/>
    </source>
</evidence>
<evidence type="ECO:0000313" key="9">
    <source>
        <dbReference type="WBParaSite" id="HPBE_0001553201-mRNA-1"/>
    </source>
</evidence>
<protein>
    <submittedName>
        <fullName evidence="9">AA_permease domain-containing protein</fullName>
    </submittedName>
</protein>
<feature type="transmembrane region" description="Helical" evidence="5">
    <location>
        <begin position="85"/>
        <end position="105"/>
    </location>
</feature>
<dbReference type="WBParaSite" id="HPBE_0001553201-mRNA-1">
    <property type="protein sequence ID" value="HPBE_0001553201-mRNA-1"/>
    <property type="gene ID" value="HPBE_0001553201"/>
</dbReference>
<feature type="transmembrane region" description="Helical" evidence="5">
    <location>
        <begin position="111"/>
        <end position="135"/>
    </location>
</feature>
<accession>A0A3P8E7A7</accession>
<dbReference type="GO" id="GO:0055064">
    <property type="term" value="P:chloride ion homeostasis"/>
    <property type="evidence" value="ECO:0007669"/>
    <property type="project" value="TreeGrafter"/>
</dbReference>
<dbReference type="PANTHER" id="PTHR11827">
    <property type="entry name" value="SOLUTE CARRIER FAMILY 12, CATION COTRANSPORTERS"/>
    <property type="match status" value="1"/>
</dbReference>
<dbReference type="GO" id="GO:0015379">
    <property type="term" value="F:potassium:chloride symporter activity"/>
    <property type="evidence" value="ECO:0007669"/>
    <property type="project" value="TreeGrafter"/>
</dbReference>
<evidence type="ECO:0000256" key="5">
    <source>
        <dbReference type="SAM" id="Phobius"/>
    </source>
</evidence>
<keyword evidence="4 5" id="KW-0472">Membrane</keyword>
<evidence type="ECO:0000256" key="3">
    <source>
        <dbReference type="ARBA" id="ARBA00022989"/>
    </source>
</evidence>
<feature type="transmembrane region" description="Helical" evidence="5">
    <location>
        <begin position="155"/>
        <end position="177"/>
    </location>
</feature>
<comment type="subcellular location">
    <subcellularLocation>
        <location evidence="1">Membrane</location>
        <topology evidence="1">Multi-pass membrane protein</topology>
    </subcellularLocation>
</comment>
<feature type="transmembrane region" description="Helical" evidence="5">
    <location>
        <begin position="431"/>
        <end position="450"/>
    </location>
</feature>
<evidence type="ECO:0000259" key="6">
    <source>
        <dbReference type="Pfam" id="PF00324"/>
    </source>
</evidence>
<evidence type="ECO:0000256" key="2">
    <source>
        <dbReference type="ARBA" id="ARBA00022692"/>
    </source>
</evidence>
<evidence type="ECO:0000313" key="8">
    <source>
        <dbReference type="Proteomes" id="UP000050761"/>
    </source>
</evidence>
<dbReference type="Proteomes" id="UP000050761">
    <property type="component" value="Unassembled WGS sequence"/>
</dbReference>
<feature type="domain" description="Amino acid permease/ SLC12A" evidence="6">
    <location>
        <begin position="84"/>
        <end position="336"/>
    </location>
</feature>
<dbReference type="PANTHER" id="PTHR11827:SF72">
    <property type="entry name" value="GH08340P"/>
    <property type="match status" value="1"/>
</dbReference>